<evidence type="ECO:0000256" key="1">
    <source>
        <dbReference type="SAM" id="MobiDB-lite"/>
    </source>
</evidence>
<proteinExistence type="predicted"/>
<accession>A0AAE0ML39</accession>
<reference evidence="2" key="2">
    <citation type="submission" date="2023-06" db="EMBL/GenBank/DDBJ databases">
        <authorList>
            <consortium name="Lawrence Berkeley National Laboratory"/>
            <person name="Haridas S."/>
            <person name="Hensen N."/>
            <person name="Bonometti L."/>
            <person name="Westerberg I."/>
            <person name="Brannstrom I.O."/>
            <person name="Guillou S."/>
            <person name="Cros-Aarteil S."/>
            <person name="Calhoun S."/>
            <person name="Kuo A."/>
            <person name="Mondo S."/>
            <person name="Pangilinan J."/>
            <person name="Riley R."/>
            <person name="Labutti K."/>
            <person name="Andreopoulos B."/>
            <person name="Lipzen A."/>
            <person name="Chen C."/>
            <person name="Yanf M."/>
            <person name="Daum C."/>
            <person name="Ng V."/>
            <person name="Clum A."/>
            <person name="Steindorff A."/>
            <person name="Ohm R."/>
            <person name="Martin F."/>
            <person name="Silar P."/>
            <person name="Natvig D."/>
            <person name="Lalanne C."/>
            <person name="Gautier V."/>
            <person name="Ament-Velasquez S.L."/>
            <person name="Kruys A."/>
            <person name="Hutchinson M.I."/>
            <person name="Powell A.J."/>
            <person name="Barry K."/>
            <person name="Miller A.N."/>
            <person name="Grigoriev I.V."/>
            <person name="Debuchy R."/>
            <person name="Gladieux P."/>
            <person name="Thoren M.H."/>
            <person name="Johannesson H."/>
        </authorList>
    </citation>
    <scope>NUCLEOTIDE SEQUENCE</scope>
    <source>
        <strain evidence="2">CBS 560.94</strain>
    </source>
</reference>
<gene>
    <name evidence="2" type="ORF">B0H65DRAFT_480781</name>
</gene>
<dbReference type="Proteomes" id="UP001278500">
    <property type="component" value="Unassembled WGS sequence"/>
</dbReference>
<sequence>MAYGSQLSPCLPVHIPVPIPLYAIAGGSGAHHWLTPISGRLTINQTQRMWLYNTIHGFILKGRKRRPMQTLVVIHKHHQTGLLSGEGMAWTRQDQARQRGLYRPPYDSIMILPPTVALLLTLKNRGWDGPIYLETFDAIDIPLSGQAAGRRRRTGGGRYLAQNTEGRESGGGHPRLRTEIIFMMPWDAGGDLVTAGRQGVHLIPLTTPHRSSRRHQASTDLIS</sequence>
<protein>
    <submittedName>
        <fullName evidence="2">Uncharacterized protein</fullName>
    </submittedName>
</protein>
<organism evidence="2 3">
    <name type="scientific">Neurospora tetraspora</name>
    <dbReference type="NCBI Taxonomy" id="94610"/>
    <lineage>
        <taxon>Eukaryota</taxon>
        <taxon>Fungi</taxon>
        <taxon>Dikarya</taxon>
        <taxon>Ascomycota</taxon>
        <taxon>Pezizomycotina</taxon>
        <taxon>Sordariomycetes</taxon>
        <taxon>Sordariomycetidae</taxon>
        <taxon>Sordariales</taxon>
        <taxon>Sordariaceae</taxon>
        <taxon>Neurospora</taxon>
    </lineage>
</organism>
<dbReference type="RefSeq" id="XP_062677240.1">
    <property type="nucleotide sequence ID" value="XM_062827601.1"/>
</dbReference>
<dbReference type="AlphaFoldDB" id="A0AAE0ML39"/>
<dbReference type="GeneID" id="87864755"/>
<feature type="region of interest" description="Disordered" evidence="1">
    <location>
        <begin position="148"/>
        <end position="174"/>
    </location>
</feature>
<name>A0AAE0ML39_9PEZI</name>
<evidence type="ECO:0000313" key="3">
    <source>
        <dbReference type="Proteomes" id="UP001278500"/>
    </source>
</evidence>
<evidence type="ECO:0000313" key="2">
    <source>
        <dbReference type="EMBL" id="KAK3335074.1"/>
    </source>
</evidence>
<reference evidence="2" key="1">
    <citation type="journal article" date="2023" name="Mol. Phylogenet. Evol.">
        <title>Genome-scale phylogeny and comparative genomics of the fungal order Sordariales.</title>
        <authorList>
            <person name="Hensen N."/>
            <person name="Bonometti L."/>
            <person name="Westerberg I."/>
            <person name="Brannstrom I.O."/>
            <person name="Guillou S."/>
            <person name="Cros-Aarteil S."/>
            <person name="Calhoun S."/>
            <person name="Haridas S."/>
            <person name="Kuo A."/>
            <person name="Mondo S."/>
            <person name="Pangilinan J."/>
            <person name="Riley R."/>
            <person name="LaButti K."/>
            <person name="Andreopoulos B."/>
            <person name="Lipzen A."/>
            <person name="Chen C."/>
            <person name="Yan M."/>
            <person name="Daum C."/>
            <person name="Ng V."/>
            <person name="Clum A."/>
            <person name="Steindorff A."/>
            <person name="Ohm R.A."/>
            <person name="Martin F."/>
            <person name="Silar P."/>
            <person name="Natvig D.O."/>
            <person name="Lalanne C."/>
            <person name="Gautier V."/>
            <person name="Ament-Velasquez S.L."/>
            <person name="Kruys A."/>
            <person name="Hutchinson M.I."/>
            <person name="Powell A.J."/>
            <person name="Barry K."/>
            <person name="Miller A.N."/>
            <person name="Grigoriev I.V."/>
            <person name="Debuchy R."/>
            <person name="Gladieux P."/>
            <person name="Hiltunen Thoren M."/>
            <person name="Johannesson H."/>
        </authorList>
    </citation>
    <scope>NUCLEOTIDE SEQUENCE</scope>
    <source>
        <strain evidence="2">CBS 560.94</strain>
    </source>
</reference>
<keyword evidence="3" id="KW-1185">Reference proteome</keyword>
<comment type="caution">
    <text evidence="2">The sequence shown here is derived from an EMBL/GenBank/DDBJ whole genome shotgun (WGS) entry which is preliminary data.</text>
</comment>
<dbReference type="EMBL" id="JAUEPP010000009">
    <property type="protein sequence ID" value="KAK3335074.1"/>
    <property type="molecule type" value="Genomic_DNA"/>
</dbReference>